<evidence type="ECO:0000313" key="2">
    <source>
        <dbReference type="Proteomes" id="UP001596496"/>
    </source>
</evidence>
<protein>
    <recommendedName>
        <fullName evidence="3">XRE family transcriptional regulator</fullName>
    </recommendedName>
</protein>
<name>A0ABW2NWD3_9ACTN</name>
<organism evidence="1 2">
    <name type="scientific">Sphaerisporangium rhizosphaerae</name>
    <dbReference type="NCBI Taxonomy" id="2269375"/>
    <lineage>
        <taxon>Bacteria</taxon>
        <taxon>Bacillati</taxon>
        <taxon>Actinomycetota</taxon>
        <taxon>Actinomycetes</taxon>
        <taxon>Streptosporangiales</taxon>
        <taxon>Streptosporangiaceae</taxon>
        <taxon>Sphaerisporangium</taxon>
    </lineage>
</organism>
<proteinExistence type="predicted"/>
<dbReference type="RefSeq" id="WP_380823671.1">
    <property type="nucleotide sequence ID" value="NZ_JBHTCG010000001.1"/>
</dbReference>
<evidence type="ECO:0000313" key="1">
    <source>
        <dbReference type="EMBL" id="MFC7380639.1"/>
    </source>
</evidence>
<dbReference type="Proteomes" id="UP001596496">
    <property type="component" value="Unassembled WGS sequence"/>
</dbReference>
<dbReference type="EMBL" id="JBHTCG010000001">
    <property type="protein sequence ID" value="MFC7380639.1"/>
    <property type="molecule type" value="Genomic_DNA"/>
</dbReference>
<keyword evidence="2" id="KW-1185">Reference proteome</keyword>
<evidence type="ECO:0008006" key="3">
    <source>
        <dbReference type="Google" id="ProtNLM"/>
    </source>
</evidence>
<gene>
    <name evidence="1" type="ORF">ACFQSB_00395</name>
</gene>
<sequence length="223" mass="24807">MSAFVLGVLSSILATALTVTAGWVVSPWARQLPITLLSRLTGLGLRRLYLQQRLANLDLPAELVRARWVKVLAGRGNEMTRDGFAAVWQNIGKRLRSVEILLPDPELGPASWLAMREAELLRIDPGFAVGLLGEQIRLNAAYITAATSDRQDVRLRFYDLPNLHRVIVTDRVAYLTIYGPAEHGRNSPCLEARRPGLLYDYALLLFATAWEHSRPASVASTEH</sequence>
<accession>A0ABW2NWD3</accession>
<comment type="caution">
    <text evidence="1">The sequence shown here is derived from an EMBL/GenBank/DDBJ whole genome shotgun (WGS) entry which is preliminary data.</text>
</comment>
<reference evidence="2" key="1">
    <citation type="journal article" date="2019" name="Int. J. Syst. Evol. Microbiol.">
        <title>The Global Catalogue of Microorganisms (GCM) 10K type strain sequencing project: providing services to taxonomists for standard genome sequencing and annotation.</title>
        <authorList>
            <consortium name="The Broad Institute Genomics Platform"/>
            <consortium name="The Broad Institute Genome Sequencing Center for Infectious Disease"/>
            <person name="Wu L."/>
            <person name="Ma J."/>
        </authorList>
    </citation>
    <scope>NUCLEOTIDE SEQUENCE [LARGE SCALE GENOMIC DNA]</scope>
    <source>
        <strain evidence="2">CECT 7649</strain>
    </source>
</reference>